<accession>A0A4U8UIA8</accession>
<protein>
    <submittedName>
        <fullName evidence="1">Uncharacterized protein</fullName>
    </submittedName>
</protein>
<evidence type="ECO:0000313" key="1">
    <source>
        <dbReference type="EMBL" id="TMS32446.1"/>
    </source>
</evidence>
<keyword evidence="2" id="KW-1185">Reference proteome</keyword>
<evidence type="ECO:0000313" key="2">
    <source>
        <dbReference type="Proteomes" id="UP000298663"/>
    </source>
</evidence>
<dbReference type="EMBL" id="AZBU02000001">
    <property type="protein sequence ID" value="TMS32446.1"/>
    <property type="molecule type" value="Genomic_DNA"/>
</dbReference>
<gene>
    <name evidence="1" type="ORF">L596_000280</name>
</gene>
<name>A0A4U8UIA8_STECR</name>
<reference evidence="1 2" key="2">
    <citation type="journal article" date="2019" name="G3 (Bethesda)">
        <title>Hybrid Assembly of the Genome of the Entomopathogenic Nematode Steinernema carpocapsae Identifies the X-Chromosome.</title>
        <authorList>
            <person name="Serra L."/>
            <person name="Macchietto M."/>
            <person name="Macias-Munoz A."/>
            <person name="McGill C.J."/>
            <person name="Rodriguez I.M."/>
            <person name="Rodriguez B."/>
            <person name="Murad R."/>
            <person name="Mortazavi A."/>
        </authorList>
    </citation>
    <scope>NUCLEOTIDE SEQUENCE [LARGE SCALE GENOMIC DNA]</scope>
    <source>
        <strain evidence="1 2">ALL</strain>
    </source>
</reference>
<proteinExistence type="predicted"/>
<comment type="caution">
    <text evidence="1">The sequence shown here is derived from an EMBL/GenBank/DDBJ whole genome shotgun (WGS) entry which is preliminary data.</text>
</comment>
<dbReference type="Proteomes" id="UP000298663">
    <property type="component" value="Unassembled WGS sequence"/>
</dbReference>
<dbReference type="AlphaFoldDB" id="A0A4U8UIA8"/>
<organism evidence="1 2">
    <name type="scientific">Steinernema carpocapsae</name>
    <name type="common">Entomopathogenic nematode</name>
    <dbReference type="NCBI Taxonomy" id="34508"/>
    <lineage>
        <taxon>Eukaryota</taxon>
        <taxon>Metazoa</taxon>
        <taxon>Ecdysozoa</taxon>
        <taxon>Nematoda</taxon>
        <taxon>Chromadorea</taxon>
        <taxon>Rhabditida</taxon>
        <taxon>Tylenchina</taxon>
        <taxon>Panagrolaimomorpha</taxon>
        <taxon>Strongyloidoidea</taxon>
        <taxon>Steinernematidae</taxon>
        <taxon>Steinernema</taxon>
    </lineage>
</organism>
<reference evidence="1 2" key="1">
    <citation type="journal article" date="2015" name="Genome Biol.">
        <title>Comparative genomics of Steinernema reveals deeply conserved gene regulatory networks.</title>
        <authorList>
            <person name="Dillman A.R."/>
            <person name="Macchietto M."/>
            <person name="Porter C.F."/>
            <person name="Rogers A."/>
            <person name="Williams B."/>
            <person name="Antoshechkin I."/>
            <person name="Lee M.M."/>
            <person name="Goodwin Z."/>
            <person name="Lu X."/>
            <person name="Lewis E.E."/>
            <person name="Goodrich-Blair H."/>
            <person name="Stock S.P."/>
            <person name="Adams B.J."/>
            <person name="Sternberg P.W."/>
            <person name="Mortazavi A."/>
        </authorList>
    </citation>
    <scope>NUCLEOTIDE SEQUENCE [LARGE SCALE GENOMIC DNA]</scope>
    <source>
        <strain evidence="1 2">ALL</strain>
    </source>
</reference>
<sequence>MKISSERSCADSALVQPSQAACIPPLEFHVILTLISSRGTCHFLSVQRACFFRVFSNHCVFSDLLIPHVVDKCQKIMYLVAVLTVWSRHDDWSSSVKSCWDTPAAEISFLVLGSGNASP</sequence>